<dbReference type="InterPro" id="IPR002736">
    <property type="entry name" value="CitG"/>
</dbReference>
<evidence type="ECO:0000313" key="1">
    <source>
        <dbReference type="EMBL" id="AZG77585.1"/>
    </source>
</evidence>
<dbReference type="Pfam" id="PF01874">
    <property type="entry name" value="CitG"/>
    <property type="match status" value="1"/>
</dbReference>
<evidence type="ECO:0000313" key="2">
    <source>
        <dbReference type="Proteomes" id="UP000273982"/>
    </source>
</evidence>
<reference evidence="1 2" key="1">
    <citation type="submission" date="2018-11" db="EMBL/GenBank/DDBJ databases">
        <title>Genome squencing of methanotrophic bacteria isolated from alkaline groundwater in Korea.</title>
        <authorList>
            <person name="Nguyen L.N."/>
        </authorList>
    </citation>
    <scope>NUCLEOTIDE SEQUENCE [LARGE SCALE GENOMIC DNA]</scope>
    <source>
        <strain evidence="1 2">GW6</strain>
    </source>
</reference>
<dbReference type="PANTHER" id="PTHR42280">
    <property type="entry name" value="CITG FAMILY PROTEIN"/>
    <property type="match status" value="1"/>
</dbReference>
<dbReference type="AlphaFoldDB" id="A0A3G8M8D3"/>
<dbReference type="Gene3D" id="1.10.4200.10">
    <property type="entry name" value="Triphosphoribosyl-dephospho-CoA protein"/>
    <property type="match status" value="1"/>
</dbReference>
<dbReference type="GO" id="GO:0005524">
    <property type="term" value="F:ATP binding"/>
    <property type="evidence" value="ECO:0007669"/>
    <property type="project" value="InterPro"/>
</dbReference>
<name>A0A3G8M8D3_9HYPH</name>
<protein>
    <submittedName>
        <fullName evidence="1">Triphosphoribosyl-dephospho-CoA synthase</fullName>
    </submittedName>
</protein>
<dbReference type="Proteomes" id="UP000273982">
    <property type="component" value="Chromosome"/>
</dbReference>
<dbReference type="GO" id="GO:0046917">
    <property type="term" value="F:triphosphoribosyl-dephospho-CoA synthase activity"/>
    <property type="evidence" value="ECO:0007669"/>
    <property type="project" value="InterPro"/>
</dbReference>
<dbReference type="EMBL" id="CP034086">
    <property type="protein sequence ID" value="AZG77585.1"/>
    <property type="molecule type" value="Genomic_DNA"/>
</dbReference>
<sequence>MANFAADPQEIATGFLAACEAELQAPKPGNVHVFADGHGMTTADFLASAKAAAPFIAAAQSTVGARIAGAVEATRARVGQNTNLGIILLCAPLAQAAATAQSADLRRETGRVLQALDINDAADAFRAIAQARPAGLGDAPQHDVHAPAQTTLLEAMRAAADRDRIAWQYANGFGDIFGLGLTTLAEARARSADAALGTLSVYAAFLAAFPDSHIARKHGAAAAEAVRGEAARFEESFKSAKGRAAAFELALDFDRALKQRGLNPGTSADLTVAVLFADYLGAILARPRKNG</sequence>
<dbReference type="PANTHER" id="PTHR42280:SF1">
    <property type="entry name" value="CITG FAMILY PROTEIN"/>
    <property type="match status" value="1"/>
</dbReference>
<organism evidence="1 2">
    <name type="scientific">Methylocystis rosea</name>
    <dbReference type="NCBI Taxonomy" id="173366"/>
    <lineage>
        <taxon>Bacteria</taxon>
        <taxon>Pseudomonadati</taxon>
        <taxon>Pseudomonadota</taxon>
        <taxon>Alphaproteobacteria</taxon>
        <taxon>Hyphomicrobiales</taxon>
        <taxon>Methylocystaceae</taxon>
        <taxon>Methylocystis</taxon>
    </lineage>
</organism>
<accession>A0A3G8M8D3</accession>
<dbReference type="RefSeq" id="WP_124739248.1">
    <property type="nucleotide sequence ID" value="NZ_CP034086.1"/>
</dbReference>
<dbReference type="KEGG" id="mros:EHO51_13065"/>
<gene>
    <name evidence="1" type="ORF">EHO51_13065</name>
</gene>
<proteinExistence type="predicted"/>